<dbReference type="EMBL" id="JAPFFF010000003">
    <property type="protein sequence ID" value="KAK8894639.1"/>
    <property type="molecule type" value="Genomic_DNA"/>
</dbReference>
<evidence type="ECO:0000313" key="3">
    <source>
        <dbReference type="EMBL" id="KAK8894639.1"/>
    </source>
</evidence>
<keyword evidence="1" id="KW-0812">Transmembrane</keyword>
<feature type="domain" description="Rab-GAP TBC" evidence="2">
    <location>
        <begin position="41"/>
        <end position="267"/>
    </location>
</feature>
<sequence>MSTEKDDAIDSVLISNEVIRLNDKILDFSDAVSFLKEPNLNKDNVMRMLSWLIVLKIIPDTSVESSVAVANMYRAYRMIIKKKLEGAEDPLEKINVKESRVIIADINRSLYWFDSLAKSINLEEYYTQEVRAHTIRILSLLSLSSKVLSYLQGFDRYVLVSYLLGLIFISKSGLPTTVAEAISYFLSLNLLKMSRPDKLLVDNDKTVQHFQELDSKIAIYAPDVYEKMSSNEVSSLLFALRWQLLIFADEHDLKGLLYIWDNAIVNRAQYSNYLESLSISHICQIPEDSQGNLVEVIQHYRKWDNVEIVRKADSLLSEIESSKHYRIGVLNYVLFFLILAVIIYYLYRVFNLNE</sequence>
<gene>
    <name evidence="3" type="ORF">M9Y10_023076</name>
</gene>
<keyword evidence="1" id="KW-0472">Membrane</keyword>
<evidence type="ECO:0000313" key="4">
    <source>
        <dbReference type="Proteomes" id="UP001470230"/>
    </source>
</evidence>
<dbReference type="PANTHER" id="PTHR22957">
    <property type="entry name" value="TBC1 DOMAIN FAMILY MEMBER GTPASE-ACTIVATING PROTEIN"/>
    <property type="match status" value="1"/>
</dbReference>
<reference evidence="3 4" key="1">
    <citation type="submission" date="2024-04" db="EMBL/GenBank/DDBJ databases">
        <title>Tritrichomonas musculus Genome.</title>
        <authorList>
            <person name="Alves-Ferreira E."/>
            <person name="Grigg M."/>
            <person name="Lorenzi H."/>
            <person name="Galac M."/>
        </authorList>
    </citation>
    <scope>NUCLEOTIDE SEQUENCE [LARGE SCALE GENOMIC DNA]</scope>
    <source>
        <strain evidence="3 4">EAF2021</strain>
    </source>
</reference>
<proteinExistence type="predicted"/>
<dbReference type="Gene3D" id="1.10.472.80">
    <property type="entry name" value="Ypt/Rab-GAP domain of gyp1p, domain 3"/>
    <property type="match status" value="1"/>
</dbReference>
<dbReference type="PANTHER" id="PTHR22957:SF168">
    <property type="entry name" value="TBC DOMAIN-CONTAINING PROTEIN KINASE-LIKE PROTEIN"/>
    <property type="match status" value="1"/>
</dbReference>
<organism evidence="3 4">
    <name type="scientific">Tritrichomonas musculus</name>
    <dbReference type="NCBI Taxonomy" id="1915356"/>
    <lineage>
        <taxon>Eukaryota</taxon>
        <taxon>Metamonada</taxon>
        <taxon>Parabasalia</taxon>
        <taxon>Tritrichomonadida</taxon>
        <taxon>Tritrichomonadidae</taxon>
        <taxon>Tritrichomonas</taxon>
    </lineage>
</organism>
<evidence type="ECO:0000259" key="2">
    <source>
        <dbReference type="PROSITE" id="PS50086"/>
    </source>
</evidence>
<keyword evidence="4" id="KW-1185">Reference proteome</keyword>
<feature type="transmembrane region" description="Helical" evidence="1">
    <location>
        <begin position="329"/>
        <end position="347"/>
    </location>
</feature>
<accession>A0ABR2KU49</accession>
<dbReference type="PROSITE" id="PS50086">
    <property type="entry name" value="TBC_RABGAP"/>
    <property type="match status" value="1"/>
</dbReference>
<dbReference type="InterPro" id="IPR000195">
    <property type="entry name" value="Rab-GAP-TBC_dom"/>
</dbReference>
<keyword evidence="1" id="KW-1133">Transmembrane helix</keyword>
<dbReference type="InterPro" id="IPR035969">
    <property type="entry name" value="Rab-GAP_TBC_sf"/>
</dbReference>
<dbReference type="Pfam" id="PF00566">
    <property type="entry name" value="RabGAP-TBC"/>
    <property type="match status" value="1"/>
</dbReference>
<dbReference type="Proteomes" id="UP001470230">
    <property type="component" value="Unassembled WGS sequence"/>
</dbReference>
<name>A0ABR2KU49_9EUKA</name>
<evidence type="ECO:0000256" key="1">
    <source>
        <dbReference type="SAM" id="Phobius"/>
    </source>
</evidence>
<dbReference type="SUPFAM" id="SSF47923">
    <property type="entry name" value="Ypt/Rab-GAP domain of gyp1p"/>
    <property type="match status" value="1"/>
</dbReference>
<comment type="caution">
    <text evidence="3">The sequence shown here is derived from an EMBL/GenBank/DDBJ whole genome shotgun (WGS) entry which is preliminary data.</text>
</comment>
<protein>
    <recommendedName>
        <fullName evidence="2">Rab-GAP TBC domain-containing protein</fullName>
    </recommendedName>
</protein>